<dbReference type="GO" id="GO:0005777">
    <property type="term" value="C:peroxisome"/>
    <property type="evidence" value="ECO:0007669"/>
    <property type="project" value="UniProtKB-SubCell"/>
</dbReference>
<comment type="similarity">
    <text evidence="19">Belongs to the enoyl-CoA hydratase/isomerase family.</text>
</comment>
<accession>A0A2G5FAA7</accession>
<evidence type="ECO:0000256" key="11">
    <source>
        <dbReference type="ARBA" id="ARBA00023098"/>
    </source>
</evidence>
<dbReference type="InterPro" id="IPR008927">
    <property type="entry name" value="6-PGluconate_DH-like_C_sf"/>
</dbReference>
<evidence type="ECO:0000256" key="1">
    <source>
        <dbReference type="ARBA" id="ARBA00000452"/>
    </source>
</evidence>
<evidence type="ECO:0000256" key="15">
    <source>
        <dbReference type="ARBA" id="ARBA00023268"/>
    </source>
</evidence>
<keyword evidence="10" id="KW-0520">NAD</keyword>
<dbReference type="InterPro" id="IPR006176">
    <property type="entry name" value="3-OHacyl-CoA_DH_NAD-bd"/>
</dbReference>
<dbReference type="Pfam" id="PF00378">
    <property type="entry name" value="ECH_1"/>
    <property type="match status" value="1"/>
</dbReference>
<evidence type="ECO:0000259" key="22">
    <source>
        <dbReference type="Pfam" id="PF02737"/>
    </source>
</evidence>
<evidence type="ECO:0000256" key="8">
    <source>
        <dbReference type="ARBA" id="ARBA00022832"/>
    </source>
</evidence>
<dbReference type="GO" id="GO:0008692">
    <property type="term" value="F:3-hydroxybutyryl-CoA epimerase activity"/>
    <property type="evidence" value="ECO:0007669"/>
    <property type="project" value="UniProtKB-EC"/>
</dbReference>
<evidence type="ECO:0000256" key="6">
    <source>
        <dbReference type="ARBA" id="ARBA00008750"/>
    </source>
</evidence>
<dbReference type="SUPFAM" id="SSF52096">
    <property type="entry name" value="ClpP/crotonase"/>
    <property type="match status" value="1"/>
</dbReference>
<evidence type="ECO:0000259" key="21">
    <source>
        <dbReference type="Pfam" id="PF00725"/>
    </source>
</evidence>
<keyword evidence="11" id="KW-0443">Lipid metabolism</keyword>
<evidence type="ECO:0000256" key="3">
    <source>
        <dbReference type="ARBA" id="ARBA00004275"/>
    </source>
</evidence>
<evidence type="ECO:0000313" key="24">
    <source>
        <dbReference type="Proteomes" id="UP000230069"/>
    </source>
</evidence>
<organism evidence="23 24">
    <name type="scientific">Aquilegia coerulea</name>
    <name type="common">Rocky mountain columbine</name>
    <dbReference type="NCBI Taxonomy" id="218851"/>
    <lineage>
        <taxon>Eukaryota</taxon>
        <taxon>Viridiplantae</taxon>
        <taxon>Streptophyta</taxon>
        <taxon>Embryophyta</taxon>
        <taxon>Tracheophyta</taxon>
        <taxon>Spermatophyta</taxon>
        <taxon>Magnoliopsida</taxon>
        <taxon>Ranunculales</taxon>
        <taxon>Ranunculaceae</taxon>
        <taxon>Thalictroideae</taxon>
        <taxon>Aquilegia</taxon>
    </lineage>
</organism>
<dbReference type="GO" id="GO:0070403">
    <property type="term" value="F:NAD+ binding"/>
    <property type="evidence" value="ECO:0007669"/>
    <property type="project" value="InterPro"/>
</dbReference>
<evidence type="ECO:0000256" key="13">
    <source>
        <dbReference type="ARBA" id="ARBA00023235"/>
    </source>
</evidence>
<keyword evidence="20" id="KW-0472">Membrane</keyword>
<comment type="similarity">
    <text evidence="6">In the N-terminal section; belongs to the enoyl-CoA hydratase/isomerase family.</text>
</comment>
<dbReference type="PROSITE" id="PS00067">
    <property type="entry name" value="3HCDH"/>
    <property type="match status" value="1"/>
</dbReference>
<dbReference type="CDD" id="cd06558">
    <property type="entry name" value="crotonase-like"/>
    <property type="match status" value="1"/>
</dbReference>
<evidence type="ECO:0000256" key="12">
    <source>
        <dbReference type="ARBA" id="ARBA00023140"/>
    </source>
</evidence>
<dbReference type="GO" id="GO:0004300">
    <property type="term" value="F:enoyl-CoA hydratase activity"/>
    <property type="evidence" value="ECO:0007669"/>
    <property type="project" value="UniProtKB-EC"/>
</dbReference>
<dbReference type="InterPro" id="IPR006180">
    <property type="entry name" value="3-OHacyl-CoA_DH_CS"/>
</dbReference>
<evidence type="ECO:0000256" key="16">
    <source>
        <dbReference type="ARBA" id="ARBA00023701"/>
    </source>
</evidence>
<dbReference type="PANTHER" id="PTHR23309:SF49">
    <property type="entry name" value="PEROXISOMAL BIFUNCTIONAL ENZYME"/>
    <property type="match status" value="1"/>
</dbReference>
<dbReference type="OrthoDB" id="2018133at2759"/>
<dbReference type="InterPro" id="IPR006108">
    <property type="entry name" value="3HC_DH_C"/>
</dbReference>
<dbReference type="STRING" id="218851.A0A2G5FAA7"/>
<evidence type="ECO:0000256" key="5">
    <source>
        <dbReference type="ARBA" id="ARBA00007005"/>
    </source>
</evidence>
<keyword evidence="9" id="KW-0560">Oxidoreductase</keyword>
<dbReference type="InterPro" id="IPR029045">
    <property type="entry name" value="ClpP/crotonase-like_dom_sf"/>
</dbReference>
<dbReference type="InterPro" id="IPR018376">
    <property type="entry name" value="Enoyl-CoA_hyd/isom_CS"/>
</dbReference>
<dbReference type="UniPathway" id="UPA00659"/>
<dbReference type="GO" id="GO:0006635">
    <property type="term" value="P:fatty acid beta-oxidation"/>
    <property type="evidence" value="ECO:0007669"/>
    <property type="project" value="UniProtKB-UniPathway"/>
</dbReference>
<name>A0A2G5FAA7_AQUCA</name>
<comment type="catalytic activity">
    <reaction evidence="2">
        <text>a (3E)-enoyl-CoA = a 4-saturated (2E)-enoyl-CoA</text>
        <dbReference type="Rhea" id="RHEA:45228"/>
        <dbReference type="ChEBI" id="CHEBI:58521"/>
        <dbReference type="ChEBI" id="CHEBI:85097"/>
        <dbReference type="EC" id="5.3.3.8"/>
    </reaction>
</comment>
<evidence type="ECO:0000256" key="19">
    <source>
        <dbReference type="RuleBase" id="RU003707"/>
    </source>
</evidence>
<proteinExistence type="inferred from homology"/>
<evidence type="ECO:0000256" key="20">
    <source>
        <dbReference type="SAM" id="Phobius"/>
    </source>
</evidence>
<dbReference type="InParanoid" id="A0A2G5FAA7"/>
<keyword evidence="14" id="KW-0456">Lyase</keyword>
<dbReference type="PANTHER" id="PTHR23309">
    <property type="entry name" value="3-HYDROXYACYL-COA DEHYROGENASE"/>
    <property type="match status" value="1"/>
</dbReference>
<evidence type="ECO:0000313" key="23">
    <source>
        <dbReference type="EMBL" id="PIA64924.1"/>
    </source>
</evidence>
<dbReference type="Gene3D" id="3.90.226.10">
    <property type="entry name" value="2-enoyl-CoA Hydratase, Chain A, domain 1"/>
    <property type="match status" value="1"/>
</dbReference>
<keyword evidence="20" id="KW-1133">Transmembrane helix</keyword>
<evidence type="ECO:0000256" key="9">
    <source>
        <dbReference type="ARBA" id="ARBA00023002"/>
    </source>
</evidence>
<gene>
    <name evidence="23" type="ORF">AQUCO_00100410v1</name>
</gene>
<dbReference type="InterPro" id="IPR001753">
    <property type="entry name" value="Enoyl-CoA_hydra/iso"/>
</dbReference>
<comment type="subcellular location">
    <subcellularLocation>
        <location evidence="3">Peroxisome</location>
    </subcellularLocation>
</comment>
<comment type="catalytic activity">
    <reaction evidence="1">
        <text>a (3Z)-enoyl-CoA = a 4-saturated (2E)-enoyl-CoA</text>
        <dbReference type="Rhea" id="RHEA:45900"/>
        <dbReference type="ChEBI" id="CHEBI:85097"/>
        <dbReference type="ChEBI" id="CHEBI:85489"/>
        <dbReference type="EC" id="5.3.3.8"/>
    </reaction>
</comment>
<comment type="catalytic activity">
    <reaction evidence="18">
        <text>a 4-saturated-(3S)-3-hydroxyacyl-CoA = a (3E)-enoyl-CoA + H2O</text>
        <dbReference type="Rhea" id="RHEA:20724"/>
        <dbReference type="ChEBI" id="CHEBI:15377"/>
        <dbReference type="ChEBI" id="CHEBI:58521"/>
        <dbReference type="ChEBI" id="CHEBI:137480"/>
        <dbReference type="EC" id="4.2.1.17"/>
    </reaction>
</comment>
<dbReference type="EMBL" id="KZ305018">
    <property type="protein sequence ID" value="PIA64924.1"/>
    <property type="molecule type" value="Genomic_DNA"/>
</dbReference>
<keyword evidence="20" id="KW-0812">Transmembrane</keyword>
<feature type="domain" description="3-hydroxyacyl-CoA dehydrogenase NAD binding" evidence="22">
    <location>
        <begin position="307"/>
        <end position="352"/>
    </location>
</feature>
<sequence length="760" mass="82442">MKVTMEVGNDGVAVIKISNPPVNALAPIIIRGLKEKYMEAMNRDDVKAIVVTGEGGRFSGGFDINVFGTVHKSGDLSALPSVSVDLVVNTIEDGKKPSVAAIEGLALGGGLELAMGCHARISAPRTQLGLPELSLGIIPGFGGTQRLPRLVGISKAVEMMLMSKPIMSEEGKKLGLIDAVVSSEELLKVARSWALDIAERRKPWISSLQRTDKLGSLSEAREILKVARQQSRKTAPNMPQHQVCLDVIEEGVVFGGYSGVLKEEKMFNELVLSSTSKGLVHVFFAQRLTSKVPNVTDVGLKPRHIKKVAVIGGGLMGSGIATALILSNISVVLKEINTDYLQKGMKTIEGSFSLLFGNWICSISIAGLALWPCYRNDLETSKSWPHCHTNLRSLVTRGKMTEDKANKAFSIVKGVLDYAEFKDVDMVIEAVIENIALKQSIFSELEKVCPAHCILATNTSTIDLNIIGDKTTSQDRIIGAHFFSPAHVMPLLEIVRTAKTSPQVILDLMTVGKAIKKVPVVVGNCTGFAVNRTFFPYSQGAQFLAHLGVDVFRIDRVISNFGMPMGPFQLQDLAGYGVAMAVGKEFASSFADRTFRSPLVELLVKSGRNGKNNGKGYYIYEKGNKPKPDPSVLPIIEESRRIAKLMPGGKPVSVTDQEILEMVLFPVVNEACRVMDEGVVVRASDVDIASVLGMSFPNYRGGIVFWGDSVGSGYIYSSLKKWSEAYGSFFKPSRFLEERATKGLLLSDPVSKSQASKSRL</sequence>
<evidence type="ECO:0000256" key="18">
    <source>
        <dbReference type="ARBA" id="ARBA00023717"/>
    </source>
</evidence>
<feature type="domain" description="3-hydroxyacyl-CoA dehydrogenase C-terminal" evidence="21">
    <location>
        <begin position="527"/>
        <end position="620"/>
    </location>
</feature>
<comment type="pathway">
    <text evidence="4">Lipid metabolism; fatty acid beta-oxidation.</text>
</comment>
<feature type="transmembrane region" description="Helical" evidence="20">
    <location>
        <begin position="352"/>
        <end position="371"/>
    </location>
</feature>
<dbReference type="Proteomes" id="UP000230069">
    <property type="component" value="Unassembled WGS sequence"/>
</dbReference>
<dbReference type="FunCoup" id="A0A2G5FAA7">
    <property type="interactions" value="2219"/>
</dbReference>
<feature type="domain" description="3-hydroxyacyl-CoA dehydrogenase NAD binding" evidence="22">
    <location>
        <begin position="375"/>
        <end position="524"/>
    </location>
</feature>
<dbReference type="InterPro" id="IPR036291">
    <property type="entry name" value="NAD(P)-bd_dom_sf"/>
</dbReference>
<dbReference type="Gene3D" id="3.40.50.720">
    <property type="entry name" value="NAD(P)-binding Rossmann-like Domain"/>
    <property type="match status" value="2"/>
</dbReference>
<evidence type="ECO:0000256" key="10">
    <source>
        <dbReference type="ARBA" id="ARBA00023027"/>
    </source>
</evidence>
<dbReference type="GO" id="GO:0003857">
    <property type="term" value="F:(3S)-3-hydroxyacyl-CoA dehydrogenase (NAD+) activity"/>
    <property type="evidence" value="ECO:0007669"/>
    <property type="project" value="TreeGrafter"/>
</dbReference>
<evidence type="ECO:0000256" key="4">
    <source>
        <dbReference type="ARBA" id="ARBA00005005"/>
    </source>
</evidence>
<keyword evidence="12" id="KW-0576">Peroxisome</keyword>
<dbReference type="SUPFAM" id="SSF48179">
    <property type="entry name" value="6-phosphogluconate dehydrogenase C-terminal domain-like"/>
    <property type="match status" value="2"/>
</dbReference>
<dbReference type="Pfam" id="PF02737">
    <property type="entry name" value="3HCDH_N"/>
    <property type="match status" value="2"/>
</dbReference>
<evidence type="ECO:0000256" key="17">
    <source>
        <dbReference type="ARBA" id="ARBA00023709"/>
    </source>
</evidence>
<reference evidence="23 24" key="1">
    <citation type="submission" date="2017-09" db="EMBL/GenBank/DDBJ databases">
        <title>WGS assembly of Aquilegia coerulea Goldsmith.</title>
        <authorList>
            <person name="Hodges S."/>
            <person name="Kramer E."/>
            <person name="Nordborg M."/>
            <person name="Tomkins J."/>
            <person name="Borevitz J."/>
            <person name="Derieg N."/>
            <person name="Yan J."/>
            <person name="Mihaltcheva S."/>
            <person name="Hayes R.D."/>
            <person name="Rokhsar D."/>
        </authorList>
    </citation>
    <scope>NUCLEOTIDE SEQUENCE [LARGE SCALE GENOMIC DNA]</scope>
    <source>
        <strain evidence="24">cv. Goldsmith</strain>
    </source>
</reference>
<keyword evidence="15" id="KW-0511">Multifunctional enzyme</keyword>
<protein>
    <submittedName>
        <fullName evidence="23">Uncharacterized protein</fullName>
    </submittedName>
</protein>
<dbReference type="AlphaFoldDB" id="A0A2G5FAA7"/>
<evidence type="ECO:0000256" key="14">
    <source>
        <dbReference type="ARBA" id="ARBA00023239"/>
    </source>
</evidence>
<dbReference type="PROSITE" id="PS00166">
    <property type="entry name" value="ENOYL_COA_HYDRATASE"/>
    <property type="match status" value="1"/>
</dbReference>
<dbReference type="GO" id="GO:0004165">
    <property type="term" value="F:delta(3)-delta(2)-enoyl-CoA isomerase activity"/>
    <property type="evidence" value="ECO:0007669"/>
    <property type="project" value="UniProtKB-EC"/>
</dbReference>
<dbReference type="FunFam" id="1.10.1040.50:FF:000004">
    <property type="entry name" value="Peroxisomal fatty acid beta-oxidation multifunctional protein"/>
    <property type="match status" value="1"/>
</dbReference>
<keyword evidence="24" id="KW-1185">Reference proteome</keyword>
<evidence type="ECO:0000256" key="7">
    <source>
        <dbReference type="ARBA" id="ARBA00011245"/>
    </source>
</evidence>
<comment type="subunit">
    <text evidence="7">Monomer.</text>
</comment>
<feature type="transmembrane region" description="Helical" evidence="20">
    <location>
        <begin position="308"/>
        <end position="331"/>
    </location>
</feature>
<comment type="catalytic activity">
    <reaction evidence="16">
        <text>(3S)-3-hydroxybutanoyl-CoA = (3R)-3-hydroxybutanoyl-CoA</text>
        <dbReference type="Rhea" id="RHEA:21760"/>
        <dbReference type="ChEBI" id="CHEBI:57315"/>
        <dbReference type="ChEBI" id="CHEBI:57316"/>
        <dbReference type="EC" id="5.1.2.3"/>
    </reaction>
</comment>
<comment type="catalytic activity">
    <reaction evidence="17">
        <text>a (3S)-3-hydroxyacyl-CoA = a (2E)-enoyl-CoA + H2O</text>
        <dbReference type="Rhea" id="RHEA:16105"/>
        <dbReference type="ChEBI" id="CHEBI:15377"/>
        <dbReference type="ChEBI" id="CHEBI:57318"/>
        <dbReference type="ChEBI" id="CHEBI:58856"/>
        <dbReference type="EC" id="4.2.1.17"/>
    </reaction>
</comment>
<evidence type="ECO:0000256" key="2">
    <source>
        <dbReference type="ARBA" id="ARBA00000765"/>
    </source>
</evidence>
<dbReference type="Pfam" id="PF00725">
    <property type="entry name" value="3HCDH"/>
    <property type="match status" value="1"/>
</dbReference>
<dbReference type="Gene3D" id="1.10.1040.50">
    <property type="match status" value="1"/>
</dbReference>
<comment type="similarity">
    <text evidence="5">In the central section; belongs to the 3-hydroxyacyl-CoA dehydrogenase family.</text>
</comment>
<keyword evidence="13" id="KW-0413">Isomerase</keyword>
<dbReference type="FunFam" id="3.90.226.10:FF:000025">
    <property type="entry name" value="Peroxisomal fatty acid beta-oxidation multifunctional protein"/>
    <property type="match status" value="1"/>
</dbReference>
<keyword evidence="8" id="KW-0276">Fatty acid metabolism</keyword>
<dbReference type="FunFam" id="3.40.50.720:FF:000009">
    <property type="entry name" value="Fatty oxidation complex, alpha subunit"/>
    <property type="match status" value="1"/>
</dbReference>
<dbReference type="SUPFAM" id="SSF51735">
    <property type="entry name" value="NAD(P)-binding Rossmann-fold domains"/>
    <property type="match status" value="2"/>
</dbReference>